<reference evidence="1 2" key="1">
    <citation type="submission" date="2018-06" db="EMBL/GenBank/DDBJ databases">
        <authorList>
            <consortium name="Pathogen Informatics"/>
            <person name="Doyle S."/>
        </authorList>
    </citation>
    <scope>NUCLEOTIDE SEQUENCE [LARGE SCALE GENOMIC DNA]</scope>
    <source>
        <strain evidence="1 2">NCTC1934</strain>
    </source>
</reference>
<evidence type="ECO:0000313" key="1">
    <source>
        <dbReference type="EMBL" id="SUA73473.1"/>
    </source>
</evidence>
<name>A0A378Y9Q6_9NOCA</name>
<dbReference type="AlphaFoldDB" id="A0A378Y9Q6"/>
<dbReference type="EMBL" id="UGRY01000002">
    <property type="protein sequence ID" value="SUA73473.1"/>
    <property type="molecule type" value="Genomic_DNA"/>
</dbReference>
<sequence length="101" mass="11047">MDPDSDDAEGGPTRLLDFIARREAESAAALAAARIGSGKEPFSLEALRAAYDLTLDLGTRPLTAADVAEYERRYYLTAPPDIRTVAQFGEYLYSLYINEVG</sequence>
<gene>
    <name evidence="1" type="ORF">NCTC1934_00914</name>
</gene>
<dbReference type="OrthoDB" id="5523227at2"/>
<dbReference type="Proteomes" id="UP000255467">
    <property type="component" value="Unassembled WGS sequence"/>
</dbReference>
<dbReference type="STRING" id="1406858.GCA_000710895_01078"/>
<accession>A0A378Y9Q6</accession>
<keyword evidence="2" id="KW-1185">Reference proteome</keyword>
<proteinExistence type="predicted"/>
<evidence type="ECO:0000313" key="2">
    <source>
        <dbReference type="Proteomes" id="UP000255467"/>
    </source>
</evidence>
<protein>
    <submittedName>
        <fullName evidence="1">Uncharacterized protein</fullName>
    </submittedName>
</protein>
<organism evidence="1 2">
    <name type="scientific">Nocardia otitidiscaviarum</name>
    <dbReference type="NCBI Taxonomy" id="1823"/>
    <lineage>
        <taxon>Bacteria</taxon>
        <taxon>Bacillati</taxon>
        <taxon>Actinomycetota</taxon>
        <taxon>Actinomycetes</taxon>
        <taxon>Mycobacteriales</taxon>
        <taxon>Nocardiaceae</taxon>
        <taxon>Nocardia</taxon>
    </lineage>
</organism>
<dbReference type="RefSeq" id="WP_039817270.1">
    <property type="nucleotide sequence ID" value="NZ_UGRY01000002.1"/>
</dbReference>